<reference evidence="7 8" key="2">
    <citation type="submission" date="2018-09" db="EMBL/GenBank/DDBJ databases">
        <title>A high-quality reference genome of wild soybean provides a powerful tool to mine soybean genomes.</title>
        <authorList>
            <person name="Xie M."/>
            <person name="Chung C.Y.L."/>
            <person name="Li M.-W."/>
            <person name="Wong F.-L."/>
            <person name="Chan T.-F."/>
            <person name="Lam H.-M."/>
        </authorList>
    </citation>
    <scope>NUCLEOTIDE SEQUENCE [LARGE SCALE GENOMIC DNA]</scope>
    <source>
        <strain evidence="8">cv. W05</strain>
        <tissue evidence="7">Hypocotyl of etiolated seedlings</tissue>
    </source>
</reference>
<dbReference type="InterPro" id="IPR036249">
    <property type="entry name" value="Thioredoxin-like_sf"/>
</dbReference>
<evidence type="ECO:0000313" key="6">
    <source>
        <dbReference type="EMBL" id="KHN05116.1"/>
    </source>
</evidence>
<dbReference type="InterPro" id="IPR004046">
    <property type="entry name" value="GST_C"/>
</dbReference>
<dbReference type="PROSITE" id="PS50405">
    <property type="entry name" value="GST_CTER"/>
    <property type="match status" value="1"/>
</dbReference>
<dbReference type="EMBL" id="QZWG01000007">
    <property type="protein sequence ID" value="RZC02873.1"/>
    <property type="molecule type" value="Genomic_DNA"/>
</dbReference>
<reference evidence="6" key="1">
    <citation type="submission" date="2014-07" db="EMBL/GenBank/DDBJ databases">
        <title>Identification of a novel salt tolerance gene in wild soybean by whole-genome sequencing.</title>
        <authorList>
            <person name="Lam H.-M."/>
            <person name="Qi X."/>
            <person name="Li M.-W."/>
            <person name="Liu X."/>
            <person name="Xie M."/>
            <person name="Ni M."/>
            <person name="Xu X."/>
        </authorList>
    </citation>
    <scope>NUCLEOTIDE SEQUENCE [LARGE SCALE GENOMIC DNA]</scope>
    <source>
        <tissue evidence="6">Root</tissue>
    </source>
</reference>
<evidence type="ECO:0000256" key="1">
    <source>
        <dbReference type="ARBA" id="ARBA00012452"/>
    </source>
</evidence>
<evidence type="ECO:0000256" key="4">
    <source>
        <dbReference type="RuleBase" id="RU003494"/>
    </source>
</evidence>
<keyword evidence="2 6" id="KW-0808">Transferase</keyword>
<dbReference type="EC" id="2.5.1.18" evidence="1"/>
<evidence type="ECO:0000256" key="2">
    <source>
        <dbReference type="ARBA" id="ARBA00022679"/>
    </source>
</evidence>
<gene>
    <name evidence="7" type="ORF">D0Y65_017812</name>
    <name evidence="6" type="ORF">glysoja_034942</name>
</gene>
<dbReference type="GO" id="GO:0004364">
    <property type="term" value="F:glutathione transferase activity"/>
    <property type="evidence" value="ECO:0007669"/>
    <property type="project" value="UniProtKB-EC"/>
</dbReference>
<dbReference type="GO" id="GO:0005737">
    <property type="term" value="C:cytoplasm"/>
    <property type="evidence" value="ECO:0007669"/>
    <property type="project" value="TreeGrafter"/>
</dbReference>
<comment type="catalytic activity">
    <reaction evidence="3">
        <text>RX + glutathione = an S-substituted glutathione + a halide anion + H(+)</text>
        <dbReference type="Rhea" id="RHEA:16437"/>
        <dbReference type="ChEBI" id="CHEBI:15378"/>
        <dbReference type="ChEBI" id="CHEBI:16042"/>
        <dbReference type="ChEBI" id="CHEBI:17792"/>
        <dbReference type="ChEBI" id="CHEBI:57925"/>
        <dbReference type="ChEBI" id="CHEBI:90779"/>
        <dbReference type="EC" id="2.5.1.18"/>
    </reaction>
</comment>
<accession>A0A0B2P7C3</accession>
<dbReference type="GO" id="GO:0016829">
    <property type="term" value="F:lyase activity"/>
    <property type="evidence" value="ECO:0007669"/>
    <property type="project" value="UniProtKB-KW"/>
</dbReference>
<keyword evidence="6" id="KW-0456">Lyase</keyword>
<dbReference type="Proteomes" id="UP000053555">
    <property type="component" value="Unassembled WGS sequence"/>
</dbReference>
<name>A0A0B2P7C3_GLYSO</name>
<dbReference type="InterPro" id="IPR045074">
    <property type="entry name" value="GST_C_Tau"/>
</dbReference>
<dbReference type="SUPFAM" id="SSF47616">
    <property type="entry name" value="GST C-terminal domain-like"/>
    <property type="match status" value="1"/>
</dbReference>
<proteinExistence type="inferred from homology"/>
<evidence type="ECO:0000313" key="8">
    <source>
        <dbReference type="Proteomes" id="UP000289340"/>
    </source>
</evidence>
<dbReference type="InterPro" id="IPR010987">
    <property type="entry name" value="Glutathione-S-Trfase_C-like"/>
</dbReference>
<dbReference type="Gene3D" id="1.20.1050.10">
    <property type="match status" value="1"/>
</dbReference>
<dbReference type="GO" id="GO:0006749">
    <property type="term" value="P:glutathione metabolic process"/>
    <property type="evidence" value="ECO:0007669"/>
    <property type="project" value="InterPro"/>
</dbReference>
<dbReference type="PANTHER" id="PTHR11260">
    <property type="entry name" value="GLUTATHIONE S-TRANSFERASE, GST, SUPERFAMILY, GST DOMAIN CONTAINING"/>
    <property type="match status" value="1"/>
</dbReference>
<dbReference type="InterPro" id="IPR045073">
    <property type="entry name" value="Omega/Tau-like"/>
</dbReference>
<dbReference type="PANTHER" id="PTHR11260:SF676">
    <property type="entry name" value="GLUTATHIONE S-TRANSFERASE U8"/>
    <property type="match status" value="1"/>
</dbReference>
<protein>
    <recommendedName>
        <fullName evidence="1">glutathione transferase</fullName>
        <ecNumber evidence="1">2.5.1.18</ecNumber>
    </recommendedName>
</protein>
<dbReference type="CDD" id="cd03185">
    <property type="entry name" value="GST_C_Tau"/>
    <property type="match status" value="1"/>
</dbReference>
<comment type="similarity">
    <text evidence="4">Belongs to the GST superfamily.</text>
</comment>
<organism evidence="6">
    <name type="scientific">Glycine soja</name>
    <name type="common">Wild soybean</name>
    <dbReference type="NCBI Taxonomy" id="3848"/>
    <lineage>
        <taxon>Eukaryota</taxon>
        <taxon>Viridiplantae</taxon>
        <taxon>Streptophyta</taxon>
        <taxon>Embryophyta</taxon>
        <taxon>Tracheophyta</taxon>
        <taxon>Spermatophyta</taxon>
        <taxon>Magnoliopsida</taxon>
        <taxon>eudicotyledons</taxon>
        <taxon>Gunneridae</taxon>
        <taxon>Pentapetalae</taxon>
        <taxon>rosids</taxon>
        <taxon>fabids</taxon>
        <taxon>Fabales</taxon>
        <taxon>Fabaceae</taxon>
        <taxon>Papilionoideae</taxon>
        <taxon>50 kb inversion clade</taxon>
        <taxon>NPAAA clade</taxon>
        <taxon>indigoferoid/millettioid clade</taxon>
        <taxon>Phaseoleae</taxon>
        <taxon>Glycine</taxon>
        <taxon>Glycine subgen. Soja</taxon>
    </lineage>
</organism>
<dbReference type="EMBL" id="KN668813">
    <property type="protein sequence ID" value="KHN05116.1"/>
    <property type="molecule type" value="Genomic_DNA"/>
</dbReference>
<dbReference type="Pfam" id="PF02798">
    <property type="entry name" value="GST_N"/>
    <property type="match status" value="1"/>
</dbReference>
<keyword evidence="8" id="KW-1185">Reference proteome</keyword>
<dbReference type="Pfam" id="PF00043">
    <property type="entry name" value="GST_C"/>
    <property type="match status" value="1"/>
</dbReference>
<dbReference type="FunFam" id="1.20.1050.10:FF:000210">
    <property type="entry name" value="Os11g0125601 protein"/>
    <property type="match status" value="1"/>
</dbReference>
<dbReference type="Proteomes" id="UP000289340">
    <property type="component" value="Chromosome 7"/>
</dbReference>
<evidence type="ECO:0000313" key="7">
    <source>
        <dbReference type="EMBL" id="RZC02873.1"/>
    </source>
</evidence>
<evidence type="ECO:0000256" key="3">
    <source>
        <dbReference type="ARBA" id="ARBA00047960"/>
    </source>
</evidence>
<sequence>MANNQEEVILLGAVGSPYVCRVKIALKLKEVQYKFLEENLANKSELLLKSNPVHKKVADAAWKAVFTADEKEREKNVDQSFEALQFLENELKDKKFFREEEFGLVDISGIFVAFWIPIVQEVVGLKLLNSEKFPKLNKWCEEFTNHPVVKEVLPPRDTLFAFFKTIFERLRISKIGS</sequence>
<dbReference type="InterPro" id="IPR036282">
    <property type="entry name" value="Glutathione-S-Trfase_C_sf"/>
</dbReference>
<evidence type="ECO:0000259" key="5">
    <source>
        <dbReference type="PROSITE" id="PS50405"/>
    </source>
</evidence>
<dbReference type="SUPFAM" id="SSF52833">
    <property type="entry name" value="Thioredoxin-like"/>
    <property type="match status" value="1"/>
</dbReference>
<feature type="domain" description="GST C-terminal" evidence="5">
    <location>
        <begin position="39"/>
        <end position="167"/>
    </location>
</feature>
<dbReference type="InterPro" id="IPR004045">
    <property type="entry name" value="Glutathione_S-Trfase_N"/>
</dbReference>
<dbReference type="AlphaFoldDB" id="A0A0B2P7C3"/>
<dbReference type="Gene3D" id="3.40.30.10">
    <property type="entry name" value="Glutaredoxin"/>
    <property type="match status" value="1"/>
</dbReference>